<dbReference type="PANTHER" id="PTHR43394:SF27">
    <property type="entry name" value="ATP-DEPENDENT TRANSLOCASE ABCB1-LIKE"/>
    <property type="match status" value="1"/>
</dbReference>
<evidence type="ECO:0000259" key="6">
    <source>
        <dbReference type="Pfam" id="PF00664"/>
    </source>
</evidence>
<keyword evidence="4" id="KW-0472">Membrane</keyword>
<dbReference type="InterPro" id="IPR036640">
    <property type="entry name" value="ABC1_TM_sf"/>
</dbReference>
<keyword evidence="3" id="KW-1133">Transmembrane helix</keyword>
<evidence type="ECO:0000256" key="3">
    <source>
        <dbReference type="ARBA" id="ARBA00022989"/>
    </source>
</evidence>
<dbReference type="AlphaFoldDB" id="A0A0Q3LRH8"/>
<evidence type="ECO:0000256" key="5">
    <source>
        <dbReference type="SAM" id="MobiDB-lite"/>
    </source>
</evidence>
<dbReference type="OrthoDB" id="6500128at2759"/>
<dbReference type="GO" id="GO:0005743">
    <property type="term" value="C:mitochondrial inner membrane"/>
    <property type="evidence" value="ECO:0007669"/>
    <property type="project" value="TreeGrafter"/>
</dbReference>
<accession>A0A0Q3LRH8</accession>
<dbReference type="InterPro" id="IPR039421">
    <property type="entry name" value="Type_1_exporter"/>
</dbReference>
<comment type="caution">
    <text evidence="7">The sequence shown here is derived from an EMBL/GenBank/DDBJ whole genome shotgun (WGS) entry which is preliminary data.</text>
</comment>
<feature type="compositionally biased region" description="Basic and acidic residues" evidence="5">
    <location>
        <begin position="28"/>
        <end position="41"/>
    </location>
</feature>
<keyword evidence="2" id="KW-0812">Transmembrane</keyword>
<dbReference type="PANTHER" id="PTHR43394">
    <property type="entry name" value="ATP-DEPENDENT PERMEASE MDL1, MITOCHONDRIAL"/>
    <property type="match status" value="1"/>
</dbReference>
<name>A0A0Q3LRH8_AMAAE</name>
<dbReference type="GO" id="GO:0090374">
    <property type="term" value="P:oligopeptide export from mitochondrion"/>
    <property type="evidence" value="ECO:0007669"/>
    <property type="project" value="TreeGrafter"/>
</dbReference>
<dbReference type="InterPro" id="IPR027417">
    <property type="entry name" value="P-loop_NTPase"/>
</dbReference>
<reference evidence="7 8" key="1">
    <citation type="submission" date="2015-10" db="EMBL/GenBank/DDBJ databases">
        <authorList>
            <person name="Gilbert D.G."/>
        </authorList>
    </citation>
    <scope>NUCLEOTIDE SEQUENCE [LARGE SCALE GENOMIC DNA]</scope>
    <source>
        <strain evidence="7">FVVF132</strain>
    </source>
</reference>
<dbReference type="InterPro" id="IPR011527">
    <property type="entry name" value="ABC1_TM_dom"/>
</dbReference>
<dbReference type="STRING" id="12930.A0A0Q3LRH8"/>
<dbReference type="Gene3D" id="1.20.1560.10">
    <property type="entry name" value="ABC transporter type 1, transmembrane domain"/>
    <property type="match status" value="2"/>
</dbReference>
<sequence>MNKYVVNSTEKDLSDAESSTKGYSSYFQHDENLEPSDQLKPKNKKYDANLEVARSVGLKKSITTNTSLSVSQFLIFGPYALAFWYGTKLTAEDENYDISRVLIKQLIDSSSTEGYKPDRLIGETEFRNVHFGYPSRPNVKITLDGWDIWTLNVKWLQENIGVVSQEPVLFATVARNIL</sequence>
<gene>
    <name evidence="7" type="ORF">AAES_167683</name>
</gene>
<organism evidence="7 8">
    <name type="scientific">Amazona aestiva</name>
    <name type="common">Blue-fronted Amazon parrot</name>
    <dbReference type="NCBI Taxonomy" id="12930"/>
    <lineage>
        <taxon>Eukaryota</taxon>
        <taxon>Metazoa</taxon>
        <taxon>Chordata</taxon>
        <taxon>Craniata</taxon>
        <taxon>Vertebrata</taxon>
        <taxon>Euteleostomi</taxon>
        <taxon>Archelosauria</taxon>
        <taxon>Archosauria</taxon>
        <taxon>Dinosauria</taxon>
        <taxon>Saurischia</taxon>
        <taxon>Theropoda</taxon>
        <taxon>Coelurosauria</taxon>
        <taxon>Aves</taxon>
        <taxon>Neognathae</taxon>
        <taxon>Neoaves</taxon>
        <taxon>Telluraves</taxon>
        <taxon>Australaves</taxon>
        <taxon>Psittaciformes</taxon>
        <taxon>Psittacidae</taxon>
        <taxon>Amazona</taxon>
    </lineage>
</organism>
<evidence type="ECO:0000313" key="8">
    <source>
        <dbReference type="Proteomes" id="UP000051836"/>
    </source>
</evidence>
<evidence type="ECO:0000256" key="2">
    <source>
        <dbReference type="ARBA" id="ARBA00022692"/>
    </source>
</evidence>
<dbReference type="GO" id="GO:0005524">
    <property type="term" value="F:ATP binding"/>
    <property type="evidence" value="ECO:0007669"/>
    <property type="project" value="InterPro"/>
</dbReference>
<keyword evidence="8" id="KW-1185">Reference proteome</keyword>
<proteinExistence type="predicted"/>
<dbReference type="Proteomes" id="UP000051836">
    <property type="component" value="Unassembled WGS sequence"/>
</dbReference>
<evidence type="ECO:0000256" key="4">
    <source>
        <dbReference type="ARBA" id="ARBA00023136"/>
    </source>
</evidence>
<feature type="region of interest" description="Disordered" evidence="5">
    <location>
        <begin position="1"/>
        <end position="41"/>
    </location>
</feature>
<comment type="subcellular location">
    <subcellularLocation>
        <location evidence="1">Membrane</location>
        <topology evidence="1">Multi-pass membrane protein</topology>
    </subcellularLocation>
</comment>
<dbReference type="EMBL" id="LMAW01003210">
    <property type="protein sequence ID" value="KQK73384.1"/>
    <property type="molecule type" value="Genomic_DNA"/>
</dbReference>
<evidence type="ECO:0000313" key="7">
    <source>
        <dbReference type="EMBL" id="KQK73384.1"/>
    </source>
</evidence>
<dbReference type="GO" id="GO:0015421">
    <property type="term" value="F:ABC-type oligopeptide transporter activity"/>
    <property type="evidence" value="ECO:0007669"/>
    <property type="project" value="TreeGrafter"/>
</dbReference>
<dbReference type="Pfam" id="PF00664">
    <property type="entry name" value="ABC_membrane"/>
    <property type="match status" value="1"/>
</dbReference>
<protein>
    <recommendedName>
        <fullName evidence="6">ABC transmembrane type-1 domain-containing protein</fullName>
    </recommendedName>
</protein>
<dbReference type="Gene3D" id="3.40.50.300">
    <property type="entry name" value="P-loop containing nucleotide triphosphate hydrolases"/>
    <property type="match status" value="2"/>
</dbReference>
<feature type="compositionally biased region" description="Polar residues" evidence="5">
    <location>
        <begin position="16"/>
        <end position="27"/>
    </location>
</feature>
<feature type="domain" description="ABC transmembrane type-1" evidence="6">
    <location>
        <begin position="44"/>
        <end position="100"/>
    </location>
</feature>
<evidence type="ECO:0000256" key="1">
    <source>
        <dbReference type="ARBA" id="ARBA00004141"/>
    </source>
</evidence>